<dbReference type="Proteomes" id="UP000887578">
    <property type="component" value="Unplaced"/>
</dbReference>
<dbReference type="AlphaFoldDB" id="A0A914PE45"/>
<evidence type="ECO:0000313" key="2">
    <source>
        <dbReference type="WBParaSite" id="PDA_v2.g13757.t1"/>
    </source>
</evidence>
<name>A0A914PE45_9BILA</name>
<accession>A0A914PE45</accession>
<evidence type="ECO:0000313" key="1">
    <source>
        <dbReference type="Proteomes" id="UP000887578"/>
    </source>
</evidence>
<protein>
    <submittedName>
        <fullName evidence="2">Uncharacterized protein</fullName>
    </submittedName>
</protein>
<proteinExistence type="predicted"/>
<organism evidence="1 2">
    <name type="scientific">Panagrolaimus davidi</name>
    <dbReference type="NCBI Taxonomy" id="227884"/>
    <lineage>
        <taxon>Eukaryota</taxon>
        <taxon>Metazoa</taxon>
        <taxon>Ecdysozoa</taxon>
        <taxon>Nematoda</taxon>
        <taxon>Chromadorea</taxon>
        <taxon>Rhabditida</taxon>
        <taxon>Tylenchina</taxon>
        <taxon>Panagrolaimomorpha</taxon>
        <taxon>Panagrolaimoidea</taxon>
        <taxon>Panagrolaimidae</taxon>
        <taxon>Panagrolaimus</taxon>
    </lineage>
</organism>
<dbReference type="WBParaSite" id="PDA_v2.g13757.t1">
    <property type="protein sequence ID" value="PDA_v2.g13757.t1"/>
    <property type="gene ID" value="PDA_v2.g13757"/>
</dbReference>
<keyword evidence="1" id="KW-1185">Reference proteome</keyword>
<sequence length="118" mass="13723">MSARYLFFCHYEKKGAYTVQFPDPDENLMLCGEINEMKSFDTTLNRHVENGAIWATLKNKISNKEMEDKIKHVNKLSGGHTLRIYDSTIFEVNLEKPTLPTGAKDWTNKAYEYIKDKI</sequence>
<reference evidence="2" key="1">
    <citation type="submission" date="2022-11" db="UniProtKB">
        <authorList>
            <consortium name="WormBaseParasite"/>
        </authorList>
    </citation>
    <scope>IDENTIFICATION</scope>
</reference>